<feature type="binding site" evidence="3">
    <location>
        <position position="52"/>
    </location>
    <ligand>
        <name>ATP</name>
        <dbReference type="ChEBI" id="CHEBI:30616"/>
    </ligand>
</feature>
<dbReference type="Pfam" id="PF04004">
    <property type="entry name" value="Leo1"/>
    <property type="match status" value="1"/>
</dbReference>
<dbReference type="PROSITE" id="PS00108">
    <property type="entry name" value="PROTEIN_KINASE_ST"/>
    <property type="match status" value="1"/>
</dbReference>
<dbReference type="GO" id="GO:0005524">
    <property type="term" value="F:ATP binding"/>
    <property type="evidence" value="ECO:0007669"/>
    <property type="project" value="UniProtKB-UniRule"/>
</dbReference>
<dbReference type="PROSITE" id="PS00107">
    <property type="entry name" value="PROTEIN_KINASE_ATP"/>
    <property type="match status" value="1"/>
</dbReference>
<dbReference type="InterPro" id="IPR011009">
    <property type="entry name" value="Kinase-like_dom_sf"/>
</dbReference>
<dbReference type="GO" id="GO:0006368">
    <property type="term" value="P:transcription elongation by RNA polymerase II"/>
    <property type="evidence" value="ECO:0007669"/>
    <property type="project" value="InterPro"/>
</dbReference>
<proteinExistence type="predicted"/>
<reference evidence="7" key="1">
    <citation type="submission" date="2016-11" db="UniProtKB">
        <authorList>
            <consortium name="WormBaseParasite"/>
        </authorList>
    </citation>
    <scope>IDENTIFICATION</scope>
</reference>
<dbReference type="PANTHER" id="PTHR24345:SF93">
    <property type="entry name" value="SERINE_THREONINE-PROTEIN KINASE PLK1"/>
    <property type="match status" value="1"/>
</dbReference>
<dbReference type="Pfam" id="PF00069">
    <property type="entry name" value="Pkinase"/>
    <property type="match status" value="1"/>
</dbReference>
<keyword evidence="2 3" id="KW-0067">ATP-binding</keyword>
<feature type="region of interest" description="Disordered" evidence="4">
    <location>
        <begin position="491"/>
        <end position="586"/>
    </location>
</feature>
<organism evidence="6 7">
    <name type="scientific">Heterorhabditis bacteriophora</name>
    <name type="common">Entomopathogenic nematode worm</name>
    <dbReference type="NCBI Taxonomy" id="37862"/>
    <lineage>
        <taxon>Eukaryota</taxon>
        <taxon>Metazoa</taxon>
        <taxon>Ecdysozoa</taxon>
        <taxon>Nematoda</taxon>
        <taxon>Chromadorea</taxon>
        <taxon>Rhabditida</taxon>
        <taxon>Rhabditina</taxon>
        <taxon>Rhabditomorpha</taxon>
        <taxon>Strongyloidea</taxon>
        <taxon>Heterorhabditidae</taxon>
        <taxon>Heterorhabditis</taxon>
    </lineage>
</organism>
<feature type="domain" description="Protein kinase" evidence="5">
    <location>
        <begin position="23"/>
        <end position="281"/>
    </location>
</feature>
<dbReference type="SUPFAM" id="SSF56112">
    <property type="entry name" value="Protein kinase-like (PK-like)"/>
    <property type="match status" value="1"/>
</dbReference>
<dbReference type="GO" id="GO:0016593">
    <property type="term" value="C:Cdc73/Paf1 complex"/>
    <property type="evidence" value="ECO:0007669"/>
    <property type="project" value="InterPro"/>
</dbReference>
<dbReference type="GO" id="GO:0005813">
    <property type="term" value="C:centrosome"/>
    <property type="evidence" value="ECO:0007669"/>
    <property type="project" value="TreeGrafter"/>
</dbReference>
<feature type="compositionally biased region" description="Basic residues" evidence="4">
    <location>
        <begin position="569"/>
        <end position="578"/>
    </location>
</feature>
<feature type="region of interest" description="Disordered" evidence="4">
    <location>
        <begin position="341"/>
        <end position="369"/>
    </location>
</feature>
<evidence type="ECO:0000256" key="3">
    <source>
        <dbReference type="PROSITE-ProRule" id="PRU10141"/>
    </source>
</evidence>
<evidence type="ECO:0000256" key="2">
    <source>
        <dbReference type="ARBA" id="ARBA00022840"/>
    </source>
</evidence>
<accession>A0A1I7WN78</accession>
<evidence type="ECO:0000259" key="5">
    <source>
        <dbReference type="PROSITE" id="PS50011"/>
    </source>
</evidence>
<dbReference type="FunFam" id="3.30.200.20:FF:000284">
    <property type="entry name" value="Serine/threonine-protein kinase PLK"/>
    <property type="match status" value="1"/>
</dbReference>
<evidence type="ECO:0000256" key="1">
    <source>
        <dbReference type="ARBA" id="ARBA00022741"/>
    </source>
</evidence>
<dbReference type="GO" id="GO:0007052">
    <property type="term" value="P:mitotic spindle organization"/>
    <property type="evidence" value="ECO:0007669"/>
    <property type="project" value="TreeGrafter"/>
</dbReference>
<feature type="compositionally biased region" description="Basic and acidic residues" evidence="4">
    <location>
        <begin position="491"/>
        <end position="504"/>
    </location>
</feature>
<name>A0A1I7WN78_HETBA</name>
<dbReference type="InterPro" id="IPR000719">
    <property type="entry name" value="Prot_kinase_dom"/>
</dbReference>
<keyword evidence="6" id="KW-1185">Reference proteome</keyword>
<feature type="compositionally biased region" description="Basic and acidic residues" evidence="4">
    <location>
        <begin position="548"/>
        <end position="558"/>
    </location>
</feature>
<dbReference type="InterPro" id="IPR007149">
    <property type="entry name" value="Leo1"/>
</dbReference>
<sequence length="586" mass="67422">MDRKAPLKDVPEHVIDKERGITYARGKFLGKGGFARCYELTNMNTKELFAGKIVSKTLLVKPYQREKMSQEVQIHRQLRHPHVVQLFSFFEDVDNVYITLELCARRSLMELHKRRKAVTEPEARYFTHHVCLAVDYLHEQKVIHRDLKLGNLFLNCELQVKIGDFGLATTVDIEGERKKTLCGTPNYIARKITFPDRWSFFFMLRSYALLRTSRQDLMSGQPRALNSVPENKAMDLDKEKGYGGNKVPDDFYMSDLYEQLNSICGARVTEVTLLKYFRSYMNEHLIKAGAHMVKKDGDDLARLPVLRFWFRTRSAIVLHLSNAVCIFNVLLNSMLCRQSRSGSDKGAGSDSDSPPSHRSTSQRADDSDVDLPVAQKPDAEEDQQPTIIEVENTIRWRYGQDEKGNEIKESNAKIVKWSDGTMSLYLGSEIFDVHVMPVVSNTHLYIRQGAGLIGQTIFDHRLQFRPHSTDSKTHRKEAVRREEEALRAAIRRESQQRRMRERPRGGLSSGFLEGRDDSDEESMNNIKNRYKQRYDAPLIGASDSDESDGGRRLEGAKEDNEDSDEEFRKKKQQQKKKIVTSDEESD</sequence>
<dbReference type="GO" id="GO:0000922">
    <property type="term" value="C:spindle pole"/>
    <property type="evidence" value="ECO:0007669"/>
    <property type="project" value="TreeGrafter"/>
</dbReference>
<dbReference type="SMART" id="SM00220">
    <property type="entry name" value="S_TKc"/>
    <property type="match status" value="1"/>
</dbReference>
<protein>
    <submittedName>
        <fullName evidence="7">Protein kinase domain-containing protein</fullName>
    </submittedName>
</protein>
<dbReference type="GO" id="GO:0004674">
    <property type="term" value="F:protein serine/threonine kinase activity"/>
    <property type="evidence" value="ECO:0007669"/>
    <property type="project" value="TreeGrafter"/>
</dbReference>
<dbReference type="WBParaSite" id="Hba_06596">
    <property type="protein sequence ID" value="Hba_06596"/>
    <property type="gene ID" value="Hba_06596"/>
</dbReference>
<evidence type="ECO:0000313" key="6">
    <source>
        <dbReference type="Proteomes" id="UP000095283"/>
    </source>
</evidence>
<dbReference type="InterPro" id="IPR017441">
    <property type="entry name" value="Protein_kinase_ATP_BS"/>
</dbReference>
<keyword evidence="1 3" id="KW-0547">Nucleotide-binding</keyword>
<dbReference type="Gene3D" id="1.10.510.10">
    <property type="entry name" value="Transferase(Phosphotransferase) domain 1"/>
    <property type="match status" value="1"/>
</dbReference>
<dbReference type="GO" id="GO:0005737">
    <property type="term" value="C:cytoplasm"/>
    <property type="evidence" value="ECO:0007669"/>
    <property type="project" value="TreeGrafter"/>
</dbReference>
<dbReference type="InterPro" id="IPR008271">
    <property type="entry name" value="Ser/Thr_kinase_AS"/>
</dbReference>
<evidence type="ECO:0000313" key="7">
    <source>
        <dbReference type="WBParaSite" id="Hba_06596"/>
    </source>
</evidence>
<feature type="compositionally biased region" description="Low complexity" evidence="4">
    <location>
        <begin position="341"/>
        <end position="356"/>
    </location>
</feature>
<evidence type="ECO:0000256" key="4">
    <source>
        <dbReference type="SAM" id="MobiDB-lite"/>
    </source>
</evidence>
<dbReference type="AlphaFoldDB" id="A0A1I7WN78"/>
<dbReference type="GO" id="GO:0000776">
    <property type="term" value="C:kinetochore"/>
    <property type="evidence" value="ECO:0007669"/>
    <property type="project" value="TreeGrafter"/>
</dbReference>
<dbReference type="Gene3D" id="3.30.200.20">
    <property type="entry name" value="Phosphorylase Kinase, domain 1"/>
    <property type="match status" value="1"/>
</dbReference>
<dbReference type="Proteomes" id="UP000095283">
    <property type="component" value="Unplaced"/>
</dbReference>
<dbReference type="PROSITE" id="PS50011">
    <property type="entry name" value="PROTEIN_KINASE_DOM"/>
    <property type="match status" value="1"/>
</dbReference>
<dbReference type="PANTHER" id="PTHR24345">
    <property type="entry name" value="SERINE/THREONINE-PROTEIN KINASE PLK"/>
    <property type="match status" value="1"/>
</dbReference>